<sequence length="147" mass="15526">MEVKKHQVNRLGVGCSASAALYSGQLTMSSYLKPQGLHGGLIASLVDTGGSLALASKGLYMTGVSTDMSQTFVRGAKLGETVRLQSEVINLGKTLAFTRVELHSAATGKLLAYGSHTKYIADARKSEKNVVFSEDGESVVEGTMPEE</sequence>
<dbReference type="PANTHER" id="PTHR21660">
    <property type="entry name" value="THIOESTERASE SUPERFAMILY MEMBER-RELATED"/>
    <property type="match status" value="1"/>
</dbReference>
<accession>A0AAV5GSI9</accession>
<proteinExistence type="inferred from homology"/>
<keyword evidence="2" id="KW-0378">Hydrolase</keyword>
<evidence type="ECO:0000256" key="2">
    <source>
        <dbReference type="ARBA" id="ARBA00022801"/>
    </source>
</evidence>
<dbReference type="GO" id="GO:0047617">
    <property type="term" value="F:fatty acyl-CoA hydrolase activity"/>
    <property type="evidence" value="ECO:0007669"/>
    <property type="project" value="InterPro"/>
</dbReference>
<evidence type="ECO:0000313" key="4">
    <source>
        <dbReference type="EMBL" id="GJN92462.1"/>
    </source>
</evidence>
<dbReference type="InterPro" id="IPR006683">
    <property type="entry name" value="Thioestr_dom"/>
</dbReference>
<dbReference type="InterPro" id="IPR039298">
    <property type="entry name" value="ACOT13"/>
</dbReference>
<comment type="similarity">
    <text evidence="1">Belongs to the thioesterase PaaI family.</text>
</comment>
<keyword evidence="5" id="KW-1185">Reference proteome</keyword>
<protein>
    <recommendedName>
        <fullName evidence="3">Thioesterase domain-containing protein</fullName>
    </recommendedName>
</protein>
<dbReference type="SUPFAM" id="SSF54637">
    <property type="entry name" value="Thioesterase/thiol ester dehydrase-isomerase"/>
    <property type="match status" value="1"/>
</dbReference>
<organism evidence="4 5">
    <name type="scientific">Rhodotorula paludigena</name>
    <dbReference type="NCBI Taxonomy" id="86838"/>
    <lineage>
        <taxon>Eukaryota</taxon>
        <taxon>Fungi</taxon>
        <taxon>Dikarya</taxon>
        <taxon>Basidiomycota</taxon>
        <taxon>Pucciniomycotina</taxon>
        <taxon>Microbotryomycetes</taxon>
        <taxon>Sporidiobolales</taxon>
        <taxon>Sporidiobolaceae</taxon>
        <taxon>Rhodotorula</taxon>
    </lineage>
</organism>
<dbReference type="AlphaFoldDB" id="A0AAV5GSI9"/>
<dbReference type="Proteomes" id="UP001342314">
    <property type="component" value="Unassembled WGS sequence"/>
</dbReference>
<dbReference type="Gene3D" id="3.10.129.10">
    <property type="entry name" value="Hotdog Thioesterase"/>
    <property type="match status" value="1"/>
</dbReference>
<evidence type="ECO:0000256" key="1">
    <source>
        <dbReference type="ARBA" id="ARBA00008324"/>
    </source>
</evidence>
<reference evidence="4 5" key="1">
    <citation type="submission" date="2021-12" db="EMBL/GenBank/DDBJ databases">
        <title>High titer production of polyol ester of fatty acids by Rhodotorula paludigena BS15 towards product separation-free biomass refinery.</title>
        <authorList>
            <person name="Mano J."/>
            <person name="Ono H."/>
            <person name="Tanaka T."/>
            <person name="Naito K."/>
            <person name="Sushida H."/>
            <person name="Ike M."/>
            <person name="Tokuyasu K."/>
            <person name="Kitaoka M."/>
        </authorList>
    </citation>
    <scope>NUCLEOTIDE SEQUENCE [LARGE SCALE GENOMIC DNA]</scope>
    <source>
        <strain evidence="4 5">BS15</strain>
    </source>
</reference>
<feature type="domain" description="Thioesterase" evidence="3">
    <location>
        <begin position="37"/>
        <end position="106"/>
    </location>
</feature>
<dbReference type="InterPro" id="IPR029069">
    <property type="entry name" value="HotDog_dom_sf"/>
</dbReference>
<name>A0AAV5GSI9_9BASI</name>
<dbReference type="EMBL" id="BQKY01000011">
    <property type="protein sequence ID" value="GJN92462.1"/>
    <property type="molecule type" value="Genomic_DNA"/>
</dbReference>
<dbReference type="Pfam" id="PF03061">
    <property type="entry name" value="4HBT"/>
    <property type="match status" value="1"/>
</dbReference>
<gene>
    <name evidence="4" type="ORF">Rhopal_005492-T1</name>
</gene>
<evidence type="ECO:0000313" key="5">
    <source>
        <dbReference type="Proteomes" id="UP001342314"/>
    </source>
</evidence>
<dbReference type="PANTHER" id="PTHR21660:SF1">
    <property type="entry name" value="ACYL-COENZYME A THIOESTERASE 13"/>
    <property type="match status" value="1"/>
</dbReference>
<comment type="caution">
    <text evidence="4">The sequence shown here is derived from an EMBL/GenBank/DDBJ whole genome shotgun (WGS) entry which is preliminary data.</text>
</comment>
<dbReference type="CDD" id="cd03443">
    <property type="entry name" value="PaaI_thioesterase"/>
    <property type="match status" value="1"/>
</dbReference>
<evidence type="ECO:0000259" key="3">
    <source>
        <dbReference type="Pfam" id="PF03061"/>
    </source>
</evidence>